<dbReference type="SUPFAM" id="SSF57667">
    <property type="entry name" value="beta-beta-alpha zinc fingers"/>
    <property type="match status" value="2"/>
</dbReference>
<keyword evidence="3 5" id="KW-0863">Zinc-finger</keyword>
<evidence type="ECO:0000256" key="1">
    <source>
        <dbReference type="ARBA" id="ARBA00022723"/>
    </source>
</evidence>
<dbReference type="GO" id="GO:0003677">
    <property type="term" value="F:DNA binding"/>
    <property type="evidence" value="ECO:0007669"/>
    <property type="project" value="InterPro"/>
</dbReference>
<dbReference type="GO" id="GO:0005634">
    <property type="term" value="C:nucleus"/>
    <property type="evidence" value="ECO:0007669"/>
    <property type="project" value="TreeGrafter"/>
</dbReference>
<evidence type="ECO:0000259" key="8">
    <source>
        <dbReference type="PROSITE" id="PS50157"/>
    </source>
</evidence>
<dbReference type="PANTHER" id="PTHR24403:SF67">
    <property type="entry name" value="FI01116P-RELATED"/>
    <property type="match status" value="1"/>
</dbReference>
<dbReference type="AlphaFoldDB" id="A0AAV2S6D1"/>
<dbReference type="PROSITE" id="PS50157">
    <property type="entry name" value="ZINC_FINGER_C2H2_2"/>
    <property type="match status" value="3"/>
</dbReference>
<dbReference type="InterPro" id="IPR050688">
    <property type="entry name" value="Zinc_finger/UBP_domain"/>
</dbReference>
<evidence type="ECO:0000256" key="2">
    <source>
        <dbReference type="ARBA" id="ARBA00022737"/>
    </source>
</evidence>
<feature type="non-terminal residue" evidence="9">
    <location>
        <position position="889"/>
    </location>
</feature>
<dbReference type="PANTHER" id="PTHR24403">
    <property type="entry name" value="ZINC FINGER PROTEIN"/>
    <property type="match status" value="1"/>
</dbReference>
<dbReference type="Gene3D" id="3.30.160.60">
    <property type="entry name" value="Classic Zinc Finger"/>
    <property type="match status" value="2"/>
</dbReference>
<evidence type="ECO:0000256" key="5">
    <source>
        <dbReference type="PROSITE-ProRule" id="PRU00042"/>
    </source>
</evidence>
<proteinExistence type="predicted"/>
<dbReference type="PROSITE" id="PS00028">
    <property type="entry name" value="ZINC_FINGER_C2H2_1"/>
    <property type="match status" value="1"/>
</dbReference>
<evidence type="ECO:0000256" key="6">
    <source>
        <dbReference type="SAM" id="MobiDB-lite"/>
    </source>
</evidence>
<keyword evidence="4" id="KW-0862">Zinc</keyword>
<keyword evidence="7" id="KW-0732">Signal</keyword>
<dbReference type="InterPro" id="IPR013087">
    <property type="entry name" value="Znf_C2H2_type"/>
</dbReference>
<dbReference type="InterPro" id="IPR036236">
    <property type="entry name" value="Znf_C2H2_sf"/>
</dbReference>
<dbReference type="EMBL" id="CAXKWB010045509">
    <property type="protein sequence ID" value="CAL4162355.1"/>
    <property type="molecule type" value="Genomic_DNA"/>
</dbReference>
<protein>
    <recommendedName>
        <fullName evidence="8">C2H2-type domain-containing protein</fullName>
    </recommendedName>
</protein>
<keyword evidence="10" id="KW-1185">Reference proteome</keyword>
<feature type="signal peptide" evidence="7">
    <location>
        <begin position="1"/>
        <end position="28"/>
    </location>
</feature>
<dbReference type="SMART" id="SM00355">
    <property type="entry name" value="ZnF_C2H2"/>
    <property type="match status" value="7"/>
</dbReference>
<name>A0AAV2S6D1_MEGNR</name>
<dbReference type="SMART" id="SM00384">
    <property type="entry name" value="AT_hook"/>
    <property type="match status" value="2"/>
</dbReference>
<reference evidence="9 10" key="1">
    <citation type="submission" date="2024-05" db="EMBL/GenBank/DDBJ databases">
        <authorList>
            <person name="Wallberg A."/>
        </authorList>
    </citation>
    <scope>NUCLEOTIDE SEQUENCE [LARGE SCALE GENOMIC DNA]</scope>
</reference>
<dbReference type="InterPro" id="IPR017956">
    <property type="entry name" value="AT_hook_DNA-bd_motif"/>
</dbReference>
<keyword evidence="1" id="KW-0479">Metal-binding</keyword>
<feature type="domain" description="C2H2-type" evidence="8">
    <location>
        <begin position="730"/>
        <end position="758"/>
    </location>
</feature>
<dbReference type="GO" id="GO:0010468">
    <property type="term" value="P:regulation of gene expression"/>
    <property type="evidence" value="ECO:0007669"/>
    <property type="project" value="TreeGrafter"/>
</dbReference>
<evidence type="ECO:0000313" key="9">
    <source>
        <dbReference type="EMBL" id="CAL4162355.1"/>
    </source>
</evidence>
<evidence type="ECO:0000256" key="7">
    <source>
        <dbReference type="SAM" id="SignalP"/>
    </source>
</evidence>
<feature type="region of interest" description="Disordered" evidence="6">
    <location>
        <begin position="499"/>
        <end position="527"/>
    </location>
</feature>
<organism evidence="9 10">
    <name type="scientific">Meganyctiphanes norvegica</name>
    <name type="common">Northern krill</name>
    <name type="synonym">Thysanopoda norvegica</name>
    <dbReference type="NCBI Taxonomy" id="48144"/>
    <lineage>
        <taxon>Eukaryota</taxon>
        <taxon>Metazoa</taxon>
        <taxon>Ecdysozoa</taxon>
        <taxon>Arthropoda</taxon>
        <taxon>Crustacea</taxon>
        <taxon>Multicrustacea</taxon>
        <taxon>Malacostraca</taxon>
        <taxon>Eumalacostraca</taxon>
        <taxon>Eucarida</taxon>
        <taxon>Euphausiacea</taxon>
        <taxon>Euphausiidae</taxon>
        <taxon>Meganyctiphanes</taxon>
    </lineage>
</organism>
<comment type="caution">
    <text evidence="9">The sequence shown here is derived from an EMBL/GenBank/DDBJ whole genome shotgun (WGS) entry which is preliminary data.</text>
</comment>
<gene>
    <name evidence="9" type="ORF">MNOR_LOCUS32821</name>
</gene>
<feature type="domain" description="C2H2-type" evidence="8">
    <location>
        <begin position="676"/>
        <end position="703"/>
    </location>
</feature>
<dbReference type="Proteomes" id="UP001497623">
    <property type="component" value="Unassembled WGS sequence"/>
</dbReference>
<evidence type="ECO:0000313" key="10">
    <source>
        <dbReference type="Proteomes" id="UP001497623"/>
    </source>
</evidence>
<feature type="chain" id="PRO_5043685385" description="C2H2-type domain-containing protein" evidence="7">
    <location>
        <begin position="29"/>
        <end position="889"/>
    </location>
</feature>
<keyword evidence="2" id="KW-0677">Repeat</keyword>
<accession>A0AAV2S6D1</accession>
<evidence type="ECO:0000256" key="3">
    <source>
        <dbReference type="ARBA" id="ARBA00022771"/>
    </source>
</evidence>
<dbReference type="GO" id="GO:0008270">
    <property type="term" value="F:zinc ion binding"/>
    <property type="evidence" value="ECO:0007669"/>
    <property type="project" value="UniProtKB-KW"/>
</dbReference>
<evidence type="ECO:0000256" key="4">
    <source>
        <dbReference type="ARBA" id="ARBA00022833"/>
    </source>
</evidence>
<sequence length="889" mass="102373">MTTSLTAKYISTFHVVILFFLPKRSARCAGPKDQPSIVKSIVAALAWMAAATSKLADVKQAFGHSVYWEMALILAVPNRHCLTHYVSRNCGFSQLCVKRKRGKLKHVTFFIKIQEYHKFSGVERETIDSDHKLSQQFLSITSLMKKKLNELCEINISSVDHESSLTNPIYYVDDIQSIILHCEILNKLYNVKPEFTVTRTGHDHKPCSKRVRVAFDRYSYGHCCNSLSQAKSVTRLAEQHRRDHHIMSVTRDLAIACGLVANKVLSTSKNCFWVMLPSYHGASSNSETSQVFVCQLCKKFAQSHVEVLNHITTTHPNYVNSINDCVTELHSISQQSEKHCHSAVSSSDLMAVNVSAQTSVDAQNKLENESQNIDLHIICKEVKKRKVGRPRKDENKFEENIGLPGKKLCIFQNGKIICINCKKTFMKQRQFDKHICVMENIMPDNGMEILEKPKRKCQKENVEIKDEFMESMDELMNLAAGIADEEDWKEDEEWKYNKEWKQSNKKHNSSTRINSTRNAKRKRGRPPKVETMALLAEELESNQEPETSLREPYNSDYMTNSEEFANQCINELIVTKEVKSSMDLKSIQTVPLFSNTKQQEHLQKWVSQVDLSFADAIIDIVPASLTMEKTPEPRFTKSRLEELGLMRYICQECNRQFKTLLSCRRHCAKHLSVKAFTCPDCDYATGSVGSLYSHYRIHTGNLYACNNCDFKARIKAHYRDHLETHNPSRHVCELCQRVYSTANSLSSHIYKSHRDQRGLNYCKTNRIQKTMKTKVNNHLEYFQKLSNAKKKVFIDSYLSKEKLEKTFIKTPMKCEVCGEDFECNRKHQIKHKIVFICWCCSLPYVNLNNLRQHLRKSSTAPATFQENFKLSLLCSFTTKATFISLIDGR</sequence>
<feature type="domain" description="C2H2-type" evidence="8">
    <location>
        <begin position="648"/>
        <end position="675"/>
    </location>
</feature>